<feature type="domain" description="HTH lysR-type" evidence="5">
    <location>
        <begin position="6"/>
        <end position="63"/>
    </location>
</feature>
<proteinExistence type="inferred from homology"/>
<dbReference type="InterPro" id="IPR000847">
    <property type="entry name" value="LysR_HTH_N"/>
</dbReference>
<dbReference type="GO" id="GO:0003677">
    <property type="term" value="F:DNA binding"/>
    <property type="evidence" value="ECO:0007669"/>
    <property type="project" value="UniProtKB-KW"/>
</dbReference>
<dbReference type="CDD" id="cd05466">
    <property type="entry name" value="PBP2_LTTR_substrate"/>
    <property type="match status" value="1"/>
</dbReference>
<dbReference type="InterPro" id="IPR036388">
    <property type="entry name" value="WH-like_DNA-bd_sf"/>
</dbReference>
<evidence type="ECO:0000259" key="5">
    <source>
        <dbReference type="PROSITE" id="PS50931"/>
    </source>
</evidence>
<dbReference type="PANTHER" id="PTHR30419:SF8">
    <property type="entry name" value="NITROGEN ASSIMILATION TRANSCRIPTIONAL ACTIVATOR-RELATED"/>
    <property type="match status" value="1"/>
</dbReference>
<evidence type="ECO:0000256" key="3">
    <source>
        <dbReference type="ARBA" id="ARBA00023125"/>
    </source>
</evidence>
<sequence>MGDSDMEMRQLKYFIEIVNSKSFSKAATTLYTTQPALTKSIKLLEDELGFKLIDRSTSYFKLTDKGALFYQHARDVYNRFQDLYGIAKDSSSFACGTVNIGTMVVASTFFRDLIRHFAVNYPGVSVNIREKPSMEILNDIQASHCDIGFVLLPAGNLNGCQAHVITKEPMQIVMCGDDPLSEKDVILVDDLKNRGLILFSDDYQPHLDIMNLCLRDGFSPNVINMAPRIHLLIYMLKLRRGLTFLPSSYVNEYVKKDYPELIVKPFRHNITREMAVIYSRERYLSCAVKEAVRFTLDYFSNAENELVRRKPD</sequence>
<dbReference type="EMBL" id="AWSU01000339">
    <property type="protein sequence ID" value="ERI74287.1"/>
    <property type="molecule type" value="Genomic_DNA"/>
</dbReference>
<comment type="caution">
    <text evidence="6">The sequence shown here is derived from an EMBL/GenBank/DDBJ whole genome shotgun (WGS) entry which is preliminary data.</text>
</comment>
<evidence type="ECO:0000256" key="2">
    <source>
        <dbReference type="ARBA" id="ARBA00023015"/>
    </source>
</evidence>
<dbReference type="Pfam" id="PF03466">
    <property type="entry name" value="LysR_substrate"/>
    <property type="match status" value="1"/>
</dbReference>
<keyword evidence="3" id="KW-0238">DNA-binding</keyword>
<keyword evidence="4" id="KW-0804">Transcription</keyword>
<dbReference type="InterPro" id="IPR036390">
    <property type="entry name" value="WH_DNA-bd_sf"/>
</dbReference>
<dbReference type="PRINTS" id="PR00039">
    <property type="entry name" value="HTHLYSR"/>
</dbReference>
<dbReference type="Gene3D" id="3.40.190.290">
    <property type="match status" value="1"/>
</dbReference>
<reference evidence="6 7" key="1">
    <citation type="submission" date="2013-07" db="EMBL/GenBank/DDBJ databases">
        <authorList>
            <person name="Weinstock G."/>
            <person name="Sodergren E."/>
            <person name="Wylie T."/>
            <person name="Fulton L."/>
            <person name="Fulton R."/>
            <person name="Fronick C."/>
            <person name="O'Laughlin M."/>
            <person name="Godfrey J."/>
            <person name="Miner T."/>
            <person name="Herter B."/>
            <person name="Appelbaum E."/>
            <person name="Cordes M."/>
            <person name="Lek S."/>
            <person name="Wollam A."/>
            <person name="Pepin K.H."/>
            <person name="Palsikar V.B."/>
            <person name="Mitreva M."/>
            <person name="Wilson R.K."/>
        </authorList>
    </citation>
    <scope>NUCLEOTIDE SEQUENCE [LARGE SCALE GENOMIC DNA]</scope>
    <source>
        <strain evidence="6 7">ATCC 14940</strain>
    </source>
</reference>
<protein>
    <submittedName>
        <fullName evidence="6">LysR substrate binding domain protein</fullName>
    </submittedName>
</protein>
<dbReference type="Gene3D" id="1.10.10.10">
    <property type="entry name" value="Winged helix-like DNA-binding domain superfamily/Winged helix DNA-binding domain"/>
    <property type="match status" value="1"/>
</dbReference>
<keyword evidence="2" id="KW-0805">Transcription regulation</keyword>
<dbReference type="PANTHER" id="PTHR30419">
    <property type="entry name" value="HTH-TYPE TRANSCRIPTIONAL REGULATOR YBHD"/>
    <property type="match status" value="1"/>
</dbReference>
<organism evidence="6 7">
    <name type="scientific">[Clostridium] symbiosum ATCC 14940</name>
    <dbReference type="NCBI Taxonomy" id="411472"/>
    <lineage>
        <taxon>Bacteria</taxon>
        <taxon>Bacillati</taxon>
        <taxon>Bacillota</taxon>
        <taxon>Clostridia</taxon>
        <taxon>Lachnospirales</taxon>
        <taxon>Lachnospiraceae</taxon>
        <taxon>Otoolea</taxon>
    </lineage>
</organism>
<evidence type="ECO:0000313" key="7">
    <source>
        <dbReference type="Proteomes" id="UP000016491"/>
    </source>
</evidence>
<dbReference type="SUPFAM" id="SSF53850">
    <property type="entry name" value="Periplasmic binding protein-like II"/>
    <property type="match status" value="1"/>
</dbReference>
<dbReference type="SUPFAM" id="SSF46785">
    <property type="entry name" value="Winged helix' DNA-binding domain"/>
    <property type="match status" value="1"/>
</dbReference>
<evidence type="ECO:0000256" key="4">
    <source>
        <dbReference type="ARBA" id="ARBA00023163"/>
    </source>
</evidence>
<dbReference type="InterPro" id="IPR005119">
    <property type="entry name" value="LysR_subst-bd"/>
</dbReference>
<gene>
    <name evidence="6" type="ORF">CLOSYM_04205</name>
</gene>
<dbReference type="InterPro" id="IPR050950">
    <property type="entry name" value="HTH-type_LysR_regulators"/>
</dbReference>
<evidence type="ECO:0000256" key="1">
    <source>
        <dbReference type="ARBA" id="ARBA00009437"/>
    </source>
</evidence>
<accession>A0ABC9TSH2</accession>
<dbReference type="FunFam" id="1.10.10.10:FF:000001">
    <property type="entry name" value="LysR family transcriptional regulator"/>
    <property type="match status" value="1"/>
</dbReference>
<dbReference type="Proteomes" id="UP000016491">
    <property type="component" value="Unassembled WGS sequence"/>
</dbReference>
<name>A0ABC9TSH2_CLOSY</name>
<dbReference type="Pfam" id="PF00126">
    <property type="entry name" value="HTH_1"/>
    <property type="match status" value="1"/>
</dbReference>
<evidence type="ECO:0000313" key="6">
    <source>
        <dbReference type="EMBL" id="ERI74287.1"/>
    </source>
</evidence>
<dbReference type="AlphaFoldDB" id="A0ABC9TSH2"/>
<dbReference type="PROSITE" id="PS50931">
    <property type="entry name" value="HTH_LYSR"/>
    <property type="match status" value="1"/>
</dbReference>
<comment type="similarity">
    <text evidence="1">Belongs to the LysR transcriptional regulatory family.</text>
</comment>